<keyword evidence="3" id="KW-0325">Glycoprotein</keyword>
<dbReference type="EMBL" id="CAXKWB010000714">
    <property type="protein sequence ID" value="CAL4062052.1"/>
    <property type="molecule type" value="Genomic_DNA"/>
</dbReference>
<dbReference type="GO" id="GO:0042421">
    <property type="term" value="P:norepinephrine biosynthetic process"/>
    <property type="evidence" value="ECO:0007669"/>
    <property type="project" value="TreeGrafter"/>
</dbReference>
<organism evidence="5 6">
    <name type="scientific">Meganyctiphanes norvegica</name>
    <name type="common">Northern krill</name>
    <name type="synonym">Thysanopoda norvegica</name>
    <dbReference type="NCBI Taxonomy" id="48144"/>
    <lineage>
        <taxon>Eukaryota</taxon>
        <taxon>Metazoa</taxon>
        <taxon>Ecdysozoa</taxon>
        <taxon>Arthropoda</taxon>
        <taxon>Crustacea</taxon>
        <taxon>Multicrustacea</taxon>
        <taxon>Malacostraca</taxon>
        <taxon>Eumalacostraca</taxon>
        <taxon>Eucarida</taxon>
        <taxon>Euphausiacea</taxon>
        <taxon>Euphausiidae</taxon>
        <taxon>Meganyctiphanes</taxon>
    </lineage>
</organism>
<dbReference type="PANTHER" id="PTHR10157">
    <property type="entry name" value="DOPAMINE BETA HYDROXYLASE RELATED"/>
    <property type="match status" value="1"/>
</dbReference>
<feature type="non-terminal residue" evidence="5">
    <location>
        <position position="168"/>
    </location>
</feature>
<dbReference type="AlphaFoldDB" id="A0AAV2PNH7"/>
<dbReference type="Proteomes" id="UP001497623">
    <property type="component" value="Unassembled WGS sequence"/>
</dbReference>
<accession>A0AAV2PNH7</accession>
<dbReference type="InterPro" id="IPR008977">
    <property type="entry name" value="PHM/PNGase_F_dom_sf"/>
</dbReference>
<dbReference type="GO" id="GO:0005615">
    <property type="term" value="C:extracellular space"/>
    <property type="evidence" value="ECO:0007669"/>
    <property type="project" value="TreeGrafter"/>
</dbReference>
<feature type="domain" description="Copper type II ascorbate-dependent monooxygenase C-terminal" evidence="4">
    <location>
        <begin position="10"/>
        <end position="155"/>
    </location>
</feature>
<sequence length="168" mass="18726">FFTEDLREHDAGVMWTGHQVNPLMIIPPGVSDWTTMGQCAAECTGMALPKGGVKVFSGFLHTHLLGRGIAVKHIRDGKELPTVLKDDHYDFNYQQNRVLKEEMTILPGDTLMVECTYNSSSRQKPTFGGVTTLDEMCMAFLTYYPRQNFSRCESRPTLKSAIGAFGAT</sequence>
<feature type="non-terminal residue" evidence="5">
    <location>
        <position position="1"/>
    </location>
</feature>
<dbReference type="SUPFAM" id="SSF49742">
    <property type="entry name" value="PHM/PNGase F"/>
    <property type="match status" value="1"/>
</dbReference>
<dbReference type="GO" id="GO:0030667">
    <property type="term" value="C:secretory granule membrane"/>
    <property type="evidence" value="ECO:0007669"/>
    <property type="project" value="TreeGrafter"/>
</dbReference>
<comment type="caution">
    <text evidence="5">The sequence shown here is derived from an EMBL/GenBank/DDBJ whole genome shotgun (WGS) entry which is preliminary data.</text>
</comment>
<dbReference type="GO" id="GO:0006589">
    <property type="term" value="P:octopamine biosynthetic process"/>
    <property type="evidence" value="ECO:0007669"/>
    <property type="project" value="TreeGrafter"/>
</dbReference>
<reference evidence="5 6" key="1">
    <citation type="submission" date="2024-05" db="EMBL/GenBank/DDBJ databases">
        <authorList>
            <person name="Wallberg A."/>
        </authorList>
    </citation>
    <scope>NUCLEOTIDE SEQUENCE [LARGE SCALE GENOMIC DNA]</scope>
</reference>
<dbReference type="InterPro" id="IPR000945">
    <property type="entry name" value="DBH-like"/>
</dbReference>
<evidence type="ECO:0000313" key="5">
    <source>
        <dbReference type="EMBL" id="CAL4062052.1"/>
    </source>
</evidence>
<evidence type="ECO:0000256" key="2">
    <source>
        <dbReference type="ARBA" id="ARBA00023157"/>
    </source>
</evidence>
<dbReference type="GO" id="GO:0042420">
    <property type="term" value="P:dopamine catabolic process"/>
    <property type="evidence" value="ECO:0007669"/>
    <property type="project" value="TreeGrafter"/>
</dbReference>
<dbReference type="Gene3D" id="2.60.120.230">
    <property type="match status" value="1"/>
</dbReference>
<dbReference type="PANTHER" id="PTHR10157:SF23">
    <property type="entry name" value="MOXD1 HOMOLOG 1"/>
    <property type="match status" value="1"/>
</dbReference>
<evidence type="ECO:0000259" key="4">
    <source>
        <dbReference type="Pfam" id="PF03712"/>
    </source>
</evidence>
<keyword evidence="6" id="KW-1185">Reference proteome</keyword>
<dbReference type="FunFam" id="2.60.120.230:FF:000001">
    <property type="entry name" value="Monooxygenase, DBH-like 1"/>
    <property type="match status" value="1"/>
</dbReference>
<name>A0AAV2PNH7_MEGNR</name>
<dbReference type="InterPro" id="IPR014784">
    <property type="entry name" value="Cu2_ascorb_mOase-like_C"/>
</dbReference>
<dbReference type="InterPro" id="IPR024548">
    <property type="entry name" value="Cu2_monoox_C"/>
</dbReference>
<proteinExistence type="inferred from homology"/>
<evidence type="ECO:0000256" key="1">
    <source>
        <dbReference type="ARBA" id="ARBA00010676"/>
    </source>
</evidence>
<keyword evidence="2" id="KW-1015">Disulfide bond</keyword>
<dbReference type="Pfam" id="PF03712">
    <property type="entry name" value="Cu2_monoox_C"/>
    <property type="match status" value="1"/>
</dbReference>
<evidence type="ECO:0000313" key="6">
    <source>
        <dbReference type="Proteomes" id="UP001497623"/>
    </source>
</evidence>
<protein>
    <recommendedName>
        <fullName evidence="4">Copper type II ascorbate-dependent monooxygenase C-terminal domain-containing protein</fullName>
    </recommendedName>
</protein>
<dbReference type="GO" id="GO:0004500">
    <property type="term" value="F:dopamine beta-monooxygenase activity"/>
    <property type="evidence" value="ECO:0007669"/>
    <property type="project" value="InterPro"/>
</dbReference>
<comment type="similarity">
    <text evidence="1">Belongs to the copper type II ascorbate-dependent monooxygenase family.</text>
</comment>
<evidence type="ECO:0000256" key="3">
    <source>
        <dbReference type="ARBA" id="ARBA00023180"/>
    </source>
</evidence>
<gene>
    <name evidence="5" type="ORF">MNOR_LOCUS2362</name>
</gene>